<keyword evidence="1" id="KW-0472">Membrane</keyword>
<evidence type="ECO:0000313" key="2">
    <source>
        <dbReference type="EMBL" id="CAG5096859.1"/>
    </source>
</evidence>
<sequence length="175" mass="20152">MSEKNKILKNTNIYIDNDLTSQQLLVANKLRIFARENKDKQIKIGGQRALIENSWLYTWDVTNDKIIPITTKPKPSNSPYSHVTNIAKTSKQVPAIRTNQLGRASGGILLIKRKSIHCKILNHSKNWILVLITCFTFKLLCGFVYFRPHEDLWVDLANLYSNLESTYTEFNALPF</sequence>
<name>A0A8J2HII0_COTCN</name>
<protein>
    <submittedName>
        <fullName evidence="2">Uncharacterized protein</fullName>
    </submittedName>
</protein>
<comment type="caution">
    <text evidence="2">The sequence shown here is derived from an EMBL/GenBank/DDBJ whole genome shotgun (WGS) entry which is preliminary data.</text>
</comment>
<accession>A0A8J2HII0</accession>
<keyword evidence="1" id="KW-0812">Transmembrane</keyword>
<keyword evidence="1" id="KW-1133">Transmembrane helix</keyword>
<dbReference type="Proteomes" id="UP000786811">
    <property type="component" value="Unassembled WGS sequence"/>
</dbReference>
<reference evidence="2" key="1">
    <citation type="submission" date="2021-04" db="EMBL/GenBank/DDBJ databases">
        <authorList>
            <person name="Chebbi M.A.C M."/>
        </authorList>
    </citation>
    <scope>NUCLEOTIDE SEQUENCE</scope>
</reference>
<feature type="transmembrane region" description="Helical" evidence="1">
    <location>
        <begin position="127"/>
        <end position="146"/>
    </location>
</feature>
<evidence type="ECO:0000313" key="3">
    <source>
        <dbReference type="Proteomes" id="UP000786811"/>
    </source>
</evidence>
<organism evidence="2 3">
    <name type="scientific">Cotesia congregata</name>
    <name type="common">Parasitoid wasp</name>
    <name type="synonym">Apanteles congregatus</name>
    <dbReference type="NCBI Taxonomy" id="51543"/>
    <lineage>
        <taxon>Eukaryota</taxon>
        <taxon>Metazoa</taxon>
        <taxon>Ecdysozoa</taxon>
        <taxon>Arthropoda</taxon>
        <taxon>Hexapoda</taxon>
        <taxon>Insecta</taxon>
        <taxon>Pterygota</taxon>
        <taxon>Neoptera</taxon>
        <taxon>Endopterygota</taxon>
        <taxon>Hymenoptera</taxon>
        <taxon>Apocrita</taxon>
        <taxon>Ichneumonoidea</taxon>
        <taxon>Braconidae</taxon>
        <taxon>Microgastrinae</taxon>
        <taxon>Cotesia</taxon>
    </lineage>
</organism>
<gene>
    <name evidence="2" type="ORF">HICCMSTLAB_LOCUS8421</name>
</gene>
<dbReference type="AlphaFoldDB" id="A0A8J2HII0"/>
<dbReference type="EMBL" id="CAJNRD030001121">
    <property type="protein sequence ID" value="CAG5096859.1"/>
    <property type="molecule type" value="Genomic_DNA"/>
</dbReference>
<proteinExistence type="predicted"/>
<evidence type="ECO:0000256" key="1">
    <source>
        <dbReference type="SAM" id="Phobius"/>
    </source>
</evidence>
<keyword evidence="3" id="KW-1185">Reference proteome</keyword>